<dbReference type="RefSeq" id="WP_275594432.1">
    <property type="nucleotide sequence ID" value="NZ_CP102381.1"/>
</dbReference>
<accession>A0ABY8CBX4</accession>
<dbReference type="EMBL" id="CP102381">
    <property type="protein sequence ID" value="WEJ62175.1"/>
    <property type="molecule type" value="Genomic_DNA"/>
</dbReference>
<keyword evidence="2" id="KW-1185">Reference proteome</keyword>
<gene>
    <name evidence="1" type="ORF">NR989_09155</name>
</gene>
<proteinExistence type="predicted"/>
<dbReference type="Proteomes" id="UP001222275">
    <property type="component" value="Chromosome"/>
</dbReference>
<evidence type="ECO:0000313" key="2">
    <source>
        <dbReference type="Proteomes" id="UP001222275"/>
    </source>
</evidence>
<organism evidence="1 2">
    <name type="scientific">Thiomicrorhabdus lithotrophica</name>
    <dbReference type="NCBI Taxonomy" id="2949997"/>
    <lineage>
        <taxon>Bacteria</taxon>
        <taxon>Pseudomonadati</taxon>
        <taxon>Pseudomonadota</taxon>
        <taxon>Gammaproteobacteria</taxon>
        <taxon>Thiotrichales</taxon>
        <taxon>Piscirickettsiaceae</taxon>
        <taxon>Thiomicrorhabdus</taxon>
    </lineage>
</organism>
<name>A0ABY8CBX4_9GAMM</name>
<reference evidence="1 2" key="1">
    <citation type="submission" date="2022-06" db="EMBL/GenBank/DDBJ databases">
        <title>Thiomicrohabdus sp. nov, an obligately chemolithoautotrophic, sulfur-oxidizing bacterium isolated from beach of Guanyin Mountain. Amoy.</title>
        <authorList>
            <person name="Zhu H."/>
        </authorList>
    </citation>
    <scope>NUCLEOTIDE SEQUENCE [LARGE SCALE GENOMIC DNA]</scope>
    <source>
        <strain evidence="1 2">XGS-01</strain>
    </source>
</reference>
<evidence type="ECO:0000313" key="1">
    <source>
        <dbReference type="EMBL" id="WEJ62175.1"/>
    </source>
</evidence>
<protein>
    <submittedName>
        <fullName evidence="1">Uncharacterized protein</fullName>
    </submittedName>
</protein>
<sequence>MALKNLEHVEVCQIVNYWEINQKVEKNVNPVYKASIKVQTKDQQPTQPYTEMAYIKFIDPWKIYAECVSAIVGRALGLPIPQPMIGLLKTGVTPPPGLPENSGIETPVFVSIDMKHPSVRNLITNHSTAIQDNKLGKQYAAKLRKWSKLLEAGSFDEFIANNDRQFGNLLYEKDNSFFLIDHELAIPKNLVQDEKNQANHLYTLYTDNEIGKKLAIKKTPAICKPYQSFTAAEVKSKTLCTEYISDIKHIDQSLIALYNRAQQLTSILLEYTAQAKDGQLSLSYHETTT</sequence>